<dbReference type="Proteomes" id="UP001597049">
    <property type="component" value="Unassembled WGS sequence"/>
</dbReference>
<dbReference type="Pfam" id="PF08885">
    <property type="entry name" value="GSCFA"/>
    <property type="match status" value="1"/>
</dbReference>
<keyword evidence="3" id="KW-1185">Reference proteome</keyword>
<gene>
    <name evidence="2" type="ORF">ACFQ0R_08285</name>
</gene>
<dbReference type="GO" id="GO:0016787">
    <property type="term" value="F:hydrolase activity"/>
    <property type="evidence" value="ECO:0007669"/>
    <property type="project" value="UniProtKB-KW"/>
</dbReference>
<dbReference type="EC" id="3.1.-.-" evidence="2"/>
<keyword evidence="2" id="KW-0378">Hydrolase</keyword>
<dbReference type="SUPFAM" id="SSF52266">
    <property type="entry name" value="SGNH hydrolase"/>
    <property type="match status" value="1"/>
</dbReference>
<evidence type="ECO:0000259" key="1">
    <source>
        <dbReference type="Pfam" id="PF08885"/>
    </source>
</evidence>
<dbReference type="RefSeq" id="WP_379657908.1">
    <property type="nucleotide sequence ID" value="NZ_JBHTIV010000009.1"/>
</dbReference>
<reference evidence="3" key="1">
    <citation type="journal article" date="2019" name="Int. J. Syst. Evol. Microbiol.">
        <title>The Global Catalogue of Microorganisms (GCM) 10K type strain sequencing project: providing services to taxonomists for standard genome sequencing and annotation.</title>
        <authorList>
            <consortium name="The Broad Institute Genomics Platform"/>
            <consortium name="The Broad Institute Genome Sequencing Center for Infectious Disease"/>
            <person name="Wu L."/>
            <person name="Ma J."/>
        </authorList>
    </citation>
    <scope>NUCLEOTIDE SEQUENCE [LARGE SCALE GENOMIC DNA]</scope>
    <source>
        <strain evidence="3">CCUG 56752</strain>
    </source>
</reference>
<evidence type="ECO:0000313" key="3">
    <source>
        <dbReference type="Proteomes" id="UP001597049"/>
    </source>
</evidence>
<organism evidence="2 3">
    <name type="scientific">Psychroflexus salinarum</name>
    <dbReference type="NCBI Taxonomy" id="546024"/>
    <lineage>
        <taxon>Bacteria</taxon>
        <taxon>Pseudomonadati</taxon>
        <taxon>Bacteroidota</taxon>
        <taxon>Flavobacteriia</taxon>
        <taxon>Flavobacteriales</taxon>
        <taxon>Flavobacteriaceae</taxon>
        <taxon>Psychroflexus</taxon>
    </lineage>
</organism>
<accession>A0ABW3GSG9</accession>
<name>A0ABW3GSG9_9FLAO</name>
<sequence>MKLTTEVPVKTSPYPIDYNSSLLCLGSCFAEHISRKLEFYKFNVTSNPFGILFHPEAILNVLEKAVKDEEFTSDDVFQHNEKWQSLFSHSRLSRNSSTETLAVLNSAKRELKVASEEATHVIITLGTSFIYKHKSTNLGVANCHKLPQDHFEKELTSIEELKNILSRLISSFGMMQPDAKLIFTISPVRHIKDGIVENQRSKAHLISALHEVLEETPNQPSYFPSYELMMDELRDYRFFNRDLIHPSDLAVDLIWNRFRSNFISEDIYLDMSKVEKLQKSIAHRQTETEGEVFEKLKTYQYKIKEELKKKYPFMRFPNL</sequence>
<protein>
    <submittedName>
        <fullName evidence="2">GSCFA domain-containing protein</fullName>
        <ecNumber evidence="2">3.1.-.-</ecNumber>
    </submittedName>
</protein>
<dbReference type="InterPro" id="IPR014982">
    <property type="entry name" value="GSCFA"/>
</dbReference>
<comment type="caution">
    <text evidence="2">The sequence shown here is derived from an EMBL/GenBank/DDBJ whole genome shotgun (WGS) entry which is preliminary data.</text>
</comment>
<feature type="domain" description="GSCFA" evidence="1">
    <location>
        <begin position="22"/>
        <end position="258"/>
    </location>
</feature>
<proteinExistence type="predicted"/>
<evidence type="ECO:0000313" key="2">
    <source>
        <dbReference type="EMBL" id="MFD0932588.1"/>
    </source>
</evidence>
<dbReference type="EMBL" id="JBHTIV010000009">
    <property type="protein sequence ID" value="MFD0932588.1"/>
    <property type="molecule type" value="Genomic_DNA"/>
</dbReference>